<accession>A0A6P1T3A1</accession>
<evidence type="ECO:0000313" key="2">
    <source>
        <dbReference type="EMBL" id="QHQ34992.1"/>
    </source>
</evidence>
<sequence length="721" mass="79617">MNQPPGMERSSAEQGALEAAFDAMPDGYQPRTHLWMNDRPAYINRLIHEGSPYLLQHAHNPVDWWPWGEAAMQEAQAKDKPIFLSAGYATCHWCHVMEEESFDNPQVAAALNRDFIPVKLDREQRPDIDQVYILATTLQHRHAGWPNSVWLFPDGRPFHTGTYFQRPRFLQLLEAISQAWQGDGRAELDKFATNLADGIQRLSARAEPPKELSLAPEAANLHLSDMFNEQNGGFGNATQFPHEGYLLFLMDHWRRSGDDHALDMALKSLDEMQAGGLHDQVGGGFHRYTVDVNWRTPHFEKMLYNQALMLQCLTEAWHITGEKTYARSAERLVAYLLRDMVDTDGAFFTAEDADSLDEAGKLEEGAFYCWTPEGVRSVLGNEADFAISTLGIDAPPTLEAGAVPHLQPGMPTDFDRLDPLLERLRAARETRPRPLRDDKIIAGWNGLMIRALADAANVFGRDDWLDTAGRAMEAVLHRLFDGRTLARLHARGLAREDGNLSDYAWLTQGALALVLAGRDSFLSTAQQLAEIATERFSVGGGRLALTASGPLGPVFESEDGATPSAESSMLDALAMLDTIVPSPERRARGQALRSSLSGSIAAMPIVRLAGLQASRNLDDGYTSPVRHVADGKARVALVRQEACLRFRIECQPGWHLGGPHLAGDPPIVITGSTSDIPELSEPVQALTVPLPAPQQQISLSLRICSDSVCTAPEIIHFRIET</sequence>
<dbReference type="SUPFAM" id="SSF52833">
    <property type="entry name" value="Thioredoxin-like"/>
    <property type="match status" value="1"/>
</dbReference>
<dbReference type="InterPro" id="IPR036249">
    <property type="entry name" value="Thioredoxin-like_sf"/>
</dbReference>
<dbReference type="PANTHER" id="PTHR42899">
    <property type="entry name" value="SPERMATOGENESIS-ASSOCIATED PROTEIN 20"/>
    <property type="match status" value="1"/>
</dbReference>
<organism evidence="2 3">
    <name type="scientific">Algicella marina</name>
    <dbReference type="NCBI Taxonomy" id="2683284"/>
    <lineage>
        <taxon>Bacteria</taxon>
        <taxon>Pseudomonadati</taxon>
        <taxon>Pseudomonadota</taxon>
        <taxon>Alphaproteobacteria</taxon>
        <taxon>Rhodobacterales</taxon>
        <taxon>Paracoccaceae</taxon>
        <taxon>Algicella</taxon>
    </lineage>
</organism>
<dbReference type="PIRSF" id="PIRSF006402">
    <property type="entry name" value="UCP006402_thioredoxin"/>
    <property type="match status" value="1"/>
</dbReference>
<protein>
    <submittedName>
        <fullName evidence="2">DUF255 domain-containing protein</fullName>
    </submittedName>
</protein>
<dbReference type="InterPro" id="IPR008928">
    <property type="entry name" value="6-hairpin_glycosidase_sf"/>
</dbReference>
<dbReference type="InterPro" id="IPR004879">
    <property type="entry name" value="Ssp411-like_TRX"/>
</dbReference>
<name>A0A6P1T3A1_9RHOB</name>
<dbReference type="GO" id="GO:0005975">
    <property type="term" value="P:carbohydrate metabolic process"/>
    <property type="evidence" value="ECO:0007669"/>
    <property type="project" value="InterPro"/>
</dbReference>
<evidence type="ECO:0000259" key="1">
    <source>
        <dbReference type="Pfam" id="PF03190"/>
    </source>
</evidence>
<gene>
    <name evidence="2" type="ORF">GO499_07170</name>
</gene>
<proteinExistence type="predicted"/>
<dbReference type="AlphaFoldDB" id="A0A6P1T3A1"/>
<dbReference type="Gene3D" id="1.50.10.20">
    <property type="match status" value="1"/>
</dbReference>
<evidence type="ECO:0000313" key="3">
    <source>
        <dbReference type="Proteomes" id="UP000464495"/>
    </source>
</evidence>
<dbReference type="PANTHER" id="PTHR42899:SF1">
    <property type="entry name" value="SPERMATOGENESIS-ASSOCIATED PROTEIN 20"/>
    <property type="match status" value="1"/>
</dbReference>
<dbReference type="SUPFAM" id="SSF48208">
    <property type="entry name" value="Six-hairpin glycosidases"/>
    <property type="match status" value="1"/>
</dbReference>
<dbReference type="RefSeq" id="WP_161861557.1">
    <property type="nucleotide sequence ID" value="NZ_CP046620.1"/>
</dbReference>
<reference evidence="2 3" key="1">
    <citation type="submission" date="2019-12" db="EMBL/GenBank/DDBJ databases">
        <title>Complete genome sequence of Algicella marina strain 9Alg 56(T) isolated from the red alga Tichocarpus crinitus.</title>
        <authorList>
            <person name="Kim S.-G."/>
            <person name="Nedashkovskaya O.I."/>
        </authorList>
    </citation>
    <scope>NUCLEOTIDE SEQUENCE [LARGE SCALE GENOMIC DNA]</scope>
    <source>
        <strain evidence="2 3">9Alg 56</strain>
    </source>
</reference>
<dbReference type="KEGG" id="amaq:GO499_07170"/>
<feature type="domain" description="Spermatogenesis-associated protein 20-like TRX" evidence="1">
    <location>
        <begin position="44"/>
        <end position="197"/>
    </location>
</feature>
<dbReference type="EMBL" id="CP046620">
    <property type="protein sequence ID" value="QHQ34992.1"/>
    <property type="molecule type" value="Genomic_DNA"/>
</dbReference>
<dbReference type="Gene3D" id="3.40.30.10">
    <property type="entry name" value="Glutaredoxin"/>
    <property type="match status" value="1"/>
</dbReference>
<dbReference type="CDD" id="cd02955">
    <property type="entry name" value="SSP411"/>
    <property type="match status" value="1"/>
</dbReference>
<dbReference type="Proteomes" id="UP000464495">
    <property type="component" value="Chromosome"/>
</dbReference>
<dbReference type="Pfam" id="PF03190">
    <property type="entry name" value="Thioredox_DsbH"/>
    <property type="match status" value="1"/>
</dbReference>
<dbReference type="InterPro" id="IPR024705">
    <property type="entry name" value="Ssp411"/>
</dbReference>
<keyword evidence="3" id="KW-1185">Reference proteome</keyword>